<dbReference type="Proteomes" id="UP000250919">
    <property type="component" value="Unassembled WGS sequence"/>
</dbReference>
<dbReference type="Proteomes" id="UP000466619">
    <property type="component" value="Unassembled WGS sequence"/>
</dbReference>
<dbReference type="AlphaFoldDB" id="A0A329XBZ1"/>
<comment type="caution">
    <text evidence="3">The sequence shown here is derived from an EMBL/GenBank/DDBJ whole genome shotgun (WGS) entry which is preliminary data.</text>
</comment>
<evidence type="ECO:0000313" key="3">
    <source>
        <dbReference type="EMBL" id="RAX14354.1"/>
    </source>
</evidence>
<dbReference type="GeneID" id="88804332"/>
<accession>A0A329XBZ1</accession>
<organism evidence="3 4">
    <name type="scientific">Photorhabdus bodei</name>
    <dbReference type="NCBI Taxonomy" id="2029681"/>
    <lineage>
        <taxon>Bacteria</taxon>
        <taxon>Pseudomonadati</taxon>
        <taxon>Pseudomonadota</taxon>
        <taxon>Gammaproteobacteria</taxon>
        <taxon>Enterobacterales</taxon>
        <taxon>Morganellaceae</taxon>
        <taxon>Photorhabdus</taxon>
    </lineage>
</organism>
<feature type="region of interest" description="Disordered" evidence="1">
    <location>
        <begin position="198"/>
        <end position="228"/>
    </location>
</feature>
<sequence length="228" mass="25453">MNNINFYSVIKRRFLILTVILVISGCSHSISNDEKRLQAIEQAKPVYASNAIRLKITAVPQLNVFNNMSNSCTILIAQAEKREQLDKLLANPVLLRNLFAGTGATEQILQLDNYVMMPGQSVSLHIDRAEQARYIALIAGYYPMPDSTHTRVLSLPLRLEQHGWWNSAWSAEFVPMRINLTLGRYAITRSDFSAGNTGDEVVFPGQPGQIDFPGQTAESSSDESVLRK</sequence>
<keyword evidence="5" id="KW-1185">Reference proteome</keyword>
<evidence type="ECO:0000256" key="1">
    <source>
        <dbReference type="SAM" id="MobiDB-lite"/>
    </source>
</evidence>
<feature type="compositionally biased region" description="Polar residues" evidence="1">
    <location>
        <begin position="216"/>
        <end position="228"/>
    </location>
</feature>
<reference evidence="2 5" key="3">
    <citation type="submission" date="2019-12" db="EMBL/GenBank/DDBJ databases">
        <title>Engineering Photorhabdus to improve their lethality against agricultural pests.</title>
        <authorList>
            <person name="Machado R.A.R."/>
        </authorList>
    </citation>
    <scope>NUCLEOTIDE SEQUENCE [LARGE SCALE GENOMIC DNA]</scope>
    <source>
        <strain evidence="2 5">M-CN4</strain>
    </source>
</reference>
<dbReference type="Pfam" id="PF12790">
    <property type="entry name" value="T6SS-SciN"/>
    <property type="match status" value="1"/>
</dbReference>
<evidence type="ECO:0000313" key="4">
    <source>
        <dbReference type="Proteomes" id="UP000250919"/>
    </source>
</evidence>
<gene>
    <name evidence="3" type="ORF">CKY02_00130</name>
    <name evidence="2" type="ORF">GPY48_02365</name>
</gene>
<dbReference type="InterPro" id="IPR017734">
    <property type="entry name" value="T6SS_SciN"/>
</dbReference>
<dbReference type="EMBL" id="NSCM01000001">
    <property type="protein sequence ID" value="RAX14354.1"/>
    <property type="molecule type" value="Genomic_DNA"/>
</dbReference>
<dbReference type="EMBL" id="WSFC01000003">
    <property type="protein sequence ID" value="NDL02145.1"/>
    <property type="molecule type" value="Genomic_DNA"/>
</dbReference>
<keyword evidence="3" id="KW-0449">Lipoprotein</keyword>
<dbReference type="InterPro" id="IPR038706">
    <property type="entry name" value="Type_VI_SciN-like_sf"/>
</dbReference>
<evidence type="ECO:0000313" key="5">
    <source>
        <dbReference type="Proteomes" id="UP000466619"/>
    </source>
</evidence>
<evidence type="ECO:0000313" key="2">
    <source>
        <dbReference type="EMBL" id="NDL02145.1"/>
    </source>
</evidence>
<dbReference type="RefSeq" id="WP_112893763.1">
    <property type="nucleotide sequence ID" value="NZ_CAWNYH010000001.1"/>
</dbReference>
<protein>
    <submittedName>
        <fullName evidence="3">Type VI secretion system lipoprotein TssJ</fullName>
    </submittedName>
</protein>
<name>A0A329XBZ1_9GAMM</name>
<reference evidence="3 4" key="2">
    <citation type="journal article" date="2018" name="Int. J. Syst. Evol. Microbiol.">
        <title>Whole-genome-based revisit of Photorhabdus phylogeny: proposal for the elevation of most Photorhabdus subspecies to the species level and description of one novel species Photorhabdus bodei sp. nov., and one novel subspecies Photorhabdus laumondii subsp. clarkei subsp. nov.</title>
        <authorList>
            <person name="Machado R.A.R."/>
            <person name="Wuthrich D."/>
            <person name="Kuhnert P."/>
            <person name="Arce C.C.M."/>
            <person name="Thonen L."/>
            <person name="Ruiz C."/>
            <person name="Zhang X."/>
            <person name="Robert C.A.M."/>
            <person name="Karimi J."/>
            <person name="Kamali S."/>
            <person name="Ma J."/>
            <person name="Bruggmann R."/>
            <person name="Erb M."/>
        </authorList>
    </citation>
    <scope>NUCLEOTIDE SEQUENCE [LARGE SCALE GENOMIC DNA]</scope>
    <source>
        <strain evidence="3 4">LJ24-63</strain>
    </source>
</reference>
<dbReference type="Gene3D" id="2.60.40.4150">
    <property type="entry name" value="Type VI secretion system, lipoprotein SciN"/>
    <property type="match status" value="1"/>
</dbReference>
<proteinExistence type="predicted"/>
<reference evidence="3" key="1">
    <citation type="submission" date="2017-08" db="EMBL/GenBank/DDBJ databases">
        <authorList>
            <person name="de Groot N.N."/>
        </authorList>
    </citation>
    <scope>NUCLEOTIDE SEQUENCE</scope>
    <source>
        <strain evidence="3">LJ24-63</strain>
    </source>
</reference>